<organism evidence="3 4">
    <name type="scientific">Evansella cellulosilytica (strain ATCC 21833 / DSM 2522 / FERM P-1141 / JCM 9156 / N-4)</name>
    <name type="common">Bacillus cellulosilyticus</name>
    <dbReference type="NCBI Taxonomy" id="649639"/>
    <lineage>
        <taxon>Bacteria</taxon>
        <taxon>Bacillati</taxon>
        <taxon>Bacillota</taxon>
        <taxon>Bacilli</taxon>
        <taxon>Bacillales</taxon>
        <taxon>Bacillaceae</taxon>
        <taxon>Evansella</taxon>
    </lineage>
</organism>
<evidence type="ECO:0000313" key="3">
    <source>
        <dbReference type="EMBL" id="ADU31078.1"/>
    </source>
</evidence>
<reference evidence="3 4" key="1">
    <citation type="submission" date="2010-12" db="EMBL/GenBank/DDBJ databases">
        <title>Complete sequence of Bacillus cellulosilyticus DSM 2522.</title>
        <authorList>
            <consortium name="US DOE Joint Genome Institute"/>
            <person name="Lucas S."/>
            <person name="Copeland A."/>
            <person name="Lapidus A."/>
            <person name="Cheng J.-F."/>
            <person name="Bruce D."/>
            <person name="Goodwin L."/>
            <person name="Pitluck S."/>
            <person name="Chertkov O."/>
            <person name="Detter J.C."/>
            <person name="Han C."/>
            <person name="Tapia R."/>
            <person name="Land M."/>
            <person name="Hauser L."/>
            <person name="Jeffries C."/>
            <person name="Kyrpides N."/>
            <person name="Ivanova N."/>
            <person name="Mikhailova N."/>
            <person name="Brumm P."/>
            <person name="Mead D."/>
            <person name="Woyke T."/>
        </authorList>
    </citation>
    <scope>NUCLEOTIDE SEQUENCE [LARGE SCALE GENOMIC DNA]</scope>
    <source>
        <strain evidence="4">ATCC 21833 / DSM 2522 / FERM P-1141 / JCM 9156 / N-4</strain>
    </source>
</reference>
<keyword evidence="1" id="KW-0547">Nucleotide-binding</keyword>
<dbReference type="InterPro" id="IPR026838">
    <property type="entry name" value="YheC/D"/>
</dbReference>
<dbReference type="STRING" id="649639.Bcell_2825"/>
<dbReference type="InterPro" id="IPR011761">
    <property type="entry name" value="ATP-grasp"/>
</dbReference>
<dbReference type="OrthoDB" id="7869153at2"/>
<dbReference type="HOGENOM" id="CLU_044334_2_0_9"/>
<gene>
    <name evidence="3" type="ordered locus">Bcell_2825</name>
</gene>
<dbReference type="SUPFAM" id="SSF56059">
    <property type="entry name" value="Glutathione synthetase ATP-binding domain-like"/>
    <property type="match status" value="1"/>
</dbReference>
<dbReference type="PROSITE" id="PS50975">
    <property type="entry name" value="ATP_GRASP"/>
    <property type="match status" value="1"/>
</dbReference>
<dbReference type="eggNOG" id="COG0189">
    <property type="taxonomic scope" value="Bacteria"/>
</dbReference>
<sequence length="264" mass="30705">MYSRGGIPIYHCKNKQHQYHVLGSNEVIKPFLPETKPYSKIALRTILFKYNEAMIKPTIGSSGSGIIKVRMSNNERYDVFFKDSQQSFSRLLSVHAYIKSQIKKYARKKSSSSFIIQQVIPLIEIDGDPVDIRVIVQRTKENQWQVSGKYARKARNQLFTTNLKQGGTAFNLKDALHFAYLPTREIQVLEKKIDDLSLTVVGHLSHIWKVEHVWGIDLGLDKKGHLWIIEANIRPRFRGFKEVDRHTYEKIDALMTWHNNKHDD</sequence>
<dbReference type="AlphaFoldDB" id="E6TWC2"/>
<accession>E6TWC2</accession>
<dbReference type="Proteomes" id="UP000001401">
    <property type="component" value="Chromosome"/>
</dbReference>
<evidence type="ECO:0000313" key="4">
    <source>
        <dbReference type="Proteomes" id="UP000001401"/>
    </source>
</evidence>
<name>E6TWC2_EVAC2</name>
<dbReference type="Gene3D" id="3.30.470.20">
    <property type="entry name" value="ATP-grasp fold, B domain"/>
    <property type="match status" value="1"/>
</dbReference>
<keyword evidence="1" id="KW-0067">ATP-binding</keyword>
<dbReference type="KEGG" id="bco:Bcell_2825"/>
<evidence type="ECO:0000259" key="2">
    <source>
        <dbReference type="PROSITE" id="PS50975"/>
    </source>
</evidence>
<dbReference type="GO" id="GO:0046872">
    <property type="term" value="F:metal ion binding"/>
    <property type="evidence" value="ECO:0007669"/>
    <property type="project" value="InterPro"/>
</dbReference>
<protein>
    <recommendedName>
        <fullName evidence="2">ATP-grasp domain-containing protein</fullName>
    </recommendedName>
</protein>
<feature type="domain" description="ATP-grasp" evidence="2">
    <location>
        <begin position="25"/>
        <end position="260"/>
    </location>
</feature>
<proteinExistence type="predicted"/>
<dbReference type="GO" id="GO:0005524">
    <property type="term" value="F:ATP binding"/>
    <property type="evidence" value="ECO:0007669"/>
    <property type="project" value="UniProtKB-UniRule"/>
</dbReference>
<dbReference type="EMBL" id="CP002394">
    <property type="protein sequence ID" value="ADU31078.1"/>
    <property type="molecule type" value="Genomic_DNA"/>
</dbReference>
<evidence type="ECO:0000256" key="1">
    <source>
        <dbReference type="PROSITE-ProRule" id="PRU00409"/>
    </source>
</evidence>
<keyword evidence="4" id="KW-1185">Reference proteome</keyword>
<dbReference type="RefSeq" id="WP_013489410.1">
    <property type="nucleotide sequence ID" value="NC_014829.1"/>
</dbReference>
<dbReference type="Pfam" id="PF14398">
    <property type="entry name" value="ATPgrasp_YheCD"/>
    <property type="match status" value="1"/>
</dbReference>